<evidence type="ECO:0000256" key="2">
    <source>
        <dbReference type="ARBA" id="ARBA00022741"/>
    </source>
</evidence>
<dbReference type="GO" id="GO:0005737">
    <property type="term" value="C:cytoplasm"/>
    <property type="evidence" value="ECO:0007669"/>
    <property type="project" value="TreeGrafter"/>
</dbReference>
<dbReference type="PANTHER" id="PTHR12835">
    <property type="entry name" value="BIOTIN PROTEIN LIGASE"/>
    <property type="match status" value="1"/>
</dbReference>
<dbReference type="Pfam" id="PF02237">
    <property type="entry name" value="BPL_C"/>
    <property type="match status" value="1"/>
</dbReference>
<evidence type="ECO:0000256" key="4">
    <source>
        <dbReference type="ARBA" id="ARBA00023267"/>
    </source>
</evidence>
<dbReference type="GO" id="GO:0004077">
    <property type="term" value="F:biotin--[biotin carboxyl-carrier protein] ligase activity"/>
    <property type="evidence" value="ECO:0007669"/>
    <property type="project" value="UniProtKB-EC"/>
</dbReference>
<evidence type="ECO:0000256" key="6">
    <source>
        <dbReference type="ARBA" id="ARBA00047846"/>
    </source>
</evidence>
<dbReference type="InterPro" id="IPR045864">
    <property type="entry name" value="aa-tRNA-synth_II/BPL/LPL"/>
</dbReference>
<keyword evidence="9" id="KW-1185">Reference proteome</keyword>
<keyword evidence="4" id="KW-0092">Biotin</keyword>
<keyword evidence="3" id="KW-0067">ATP-binding</keyword>
<reference evidence="8 9" key="1">
    <citation type="submission" date="2019-08" db="EMBL/GenBank/DDBJ databases">
        <authorList>
            <person name="Peeters C."/>
        </authorList>
    </citation>
    <scope>NUCLEOTIDE SEQUENCE [LARGE SCALE GENOMIC DNA]</scope>
    <source>
        <strain evidence="8 9">LMG 31116</strain>
    </source>
</reference>
<dbReference type="InterPro" id="IPR003142">
    <property type="entry name" value="BPL_C"/>
</dbReference>
<evidence type="ECO:0000313" key="9">
    <source>
        <dbReference type="Proteomes" id="UP000368474"/>
    </source>
</evidence>
<dbReference type="InterPro" id="IPR008988">
    <property type="entry name" value="Transcriptional_repressor_C"/>
</dbReference>
<protein>
    <recommendedName>
        <fullName evidence="5">biotin--[biotin carboxyl-carrier protein] ligase</fullName>
        <ecNumber evidence="5">6.3.4.15</ecNumber>
    </recommendedName>
</protein>
<sequence>MPKNGRLRRSDRRTASLAATIAAMNNAASSSPNILDAAQACSAAGGIESAVGATARTRFDVASRRLDGERIRSRLSGACRGWEIEVVETTGSTNLDLLARLRENVACTPTVRAAMNQTAGRGQRGRVWQSQPGDSLMFSLAYVMSGGPADLAGLSLATGVAVIEGLSDLPLSAPQALGLKWPNDVLLRGGKLAGILIETVPAGPGRIGIVIGIGLNLRHADDVAARIDSAAVSAASAPSAAGASSPSASPIPAVPATPPAALESVFPEPDMSTVLVALVQRLTAMLDRFATQGFASFREDWEAMHAYGGASIRIIEHGRDILHGVALGVDGRGCLRVATPQGERAIASGEVSVRLLDPAPGVQEARR</sequence>
<evidence type="ECO:0000256" key="5">
    <source>
        <dbReference type="ARBA" id="ARBA00024227"/>
    </source>
</evidence>
<evidence type="ECO:0000313" key="8">
    <source>
        <dbReference type="EMBL" id="VVD82440.1"/>
    </source>
</evidence>
<dbReference type="EMBL" id="CABPSD010000002">
    <property type="protein sequence ID" value="VVD82440.1"/>
    <property type="molecule type" value="Genomic_DNA"/>
</dbReference>
<proteinExistence type="predicted"/>
<dbReference type="Gene3D" id="2.30.30.100">
    <property type="match status" value="1"/>
</dbReference>
<dbReference type="AlphaFoldDB" id="A0A5E4T2W4"/>
<keyword evidence="1 8" id="KW-0436">Ligase</keyword>
<dbReference type="Proteomes" id="UP000368474">
    <property type="component" value="Unassembled WGS sequence"/>
</dbReference>
<keyword evidence="2" id="KW-0547">Nucleotide-binding</keyword>
<dbReference type="Gene3D" id="3.30.930.10">
    <property type="entry name" value="Bira Bifunctional Protein, Domain 2"/>
    <property type="match status" value="1"/>
</dbReference>
<dbReference type="SUPFAM" id="SSF55681">
    <property type="entry name" value="Class II aaRS and biotin synthetases"/>
    <property type="match status" value="1"/>
</dbReference>
<dbReference type="NCBIfam" id="TIGR00121">
    <property type="entry name" value="birA_ligase"/>
    <property type="match status" value="1"/>
</dbReference>
<name>A0A5E4T2W4_9BURK</name>
<evidence type="ECO:0000256" key="3">
    <source>
        <dbReference type="ARBA" id="ARBA00022840"/>
    </source>
</evidence>
<accession>A0A5E4T2W4</accession>
<dbReference type="Pfam" id="PF03099">
    <property type="entry name" value="BPL_LplA_LipB"/>
    <property type="match status" value="1"/>
</dbReference>
<feature type="domain" description="BPL/LPL catalytic" evidence="7">
    <location>
        <begin position="69"/>
        <end position="290"/>
    </location>
</feature>
<evidence type="ECO:0000259" key="7">
    <source>
        <dbReference type="PROSITE" id="PS51733"/>
    </source>
</evidence>
<dbReference type="PROSITE" id="PS51733">
    <property type="entry name" value="BPL_LPL_CATALYTIC"/>
    <property type="match status" value="1"/>
</dbReference>
<evidence type="ECO:0000256" key="1">
    <source>
        <dbReference type="ARBA" id="ARBA00022598"/>
    </source>
</evidence>
<dbReference type="PANTHER" id="PTHR12835:SF5">
    <property type="entry name" value="BIOTIN--PROTEIN LIGASE"/>
    <property type="match status" value="1"/>
</dbReference>
<comment type="catalytic activity">
    <reaction evidence="6">
        <text>biotin + L-lysyl-[protein] + ATP = N(6)-biotinyl-L-lysyl-[protein] + AMP + diphosphate + H(+)</text>
        <dbReference type="Rhea" id="RHEA:11756"/>
        <dbReference type="Rhea" id="RHEA-COMP:9752"/>
        <dbReference type="Rhea" id="RHEA-COMP:10505"/>
        <dbReference type="ChEBI" id="CHEBI:15378"/>
        <dbReference type="ChEBI" id="CHEBI:29969"/>
        <dbReference type="ChEBI" id="CHEBI:30616"/>
        <dbReference type="ChEBI" id="CHEBI:33019"/>
        <dbReference type="ChEBI" id="CHEBI:57586"/>
        <dbReference type="ChEBI" id="CHEBI:83144"/>
        <dbReference type="ChEBI" id="CHEBI:456215"/>
        <dbReference type="EC" id="6.3.4.15"/>
    </reaction>
</comment>
<gene>
    <name evidence="8" type="primary">birA_1</name>
    <name evidence="8" type="ORF">PMO31116_01170</name>
</gene>
<dbReference type="InterPro" id="IPR004408">
    <property type="entry name" value="Biotin_CoA_COase_ligase"/>
</dbReference>
<dbReference type="EC" id="6.3.4.15" evidence="5"/>
<dbReference type="SUPFAM" id="SSF50037">
    <property type="entry name" value="C-terminal domain of transcriptional repressors"/>
    <property type="match status" value="1"/>
</dbReference>
<dbReference type="InterPro" id="IPR004143">
    <property type="entry name" value="BPL_LPL_catalytic"/>
</dbReference>
<organism evidence="8 9">
    <name type="scientific">Pandoraea morbifera</name>
    <dbReference type="NCBI Taxonomy" id="2508300"/>
    <lineage>
        <taxon>Bacteria</taxon>
        <taxon>Pseudomonadati</taxon>
        <taxon>Pseudomonadota</taxon>
        <taxon>Betaproteobacteria</taxon>
        <taxon>Burkholderiales</taxon>
        <taxon>Burkholderiaceae</taxon>
        <taxon>Pandoraea</taxon>
    </lineage>
</organism>
<dbReference type="CDD" id="cd16442">
    <property type="entry name" value="BPL"/>
    <property type="match status" value="1"/>
</dbReference>
<dbReference type="GO" id="GO:0005524">
    <property type="term" value="F:ATP binding"/>
    <property type="evidence" value="ECO:0007669"/>
    <property type="project" value="UniProtKB-KW"/>
</dbReference>